<dbReference type="GO" id="GO:0000145">
    <property type="term" value="C:exocyst"/>
    <property type="evidence" value="ECO:0007669"/>
    <property type="project" value="InterPro"/>
</dbReference>
<protein>
    <submittedName>
        <fullName evidence="2">Exocyst complex component 3-like protein 4</fullName>
    </submittedName>
</protein>
<name>A0A4U5VHJ4_COLLU</name>
<evidence type="ECO:0000313" key="3">
    <source>
        <dbReference type="Proteomes" id="UP000298787"/>
    </source>
</evidence>
<feature type="region of interest" description="Disordered" evidence="1">
    <location>
        <begin position="83"/>
        <end position="218"/>
    </location>
</feature>
<dbReference type="GO" id="GO:0000149">
    <property type="term" value="F:SNARE binding"/>
    <property type="evidence" value="ECO:0007669"/>
    <property type="project" value="TreeGrafter"/>
</dbReference>
<accession>A0A4U5VHJ4</accession>
<dbReference type="EMBL" id="CM014095">
    <property type="protein sequence ID" value="TKS87210.1"/>
    <property type="molecule type" value="Genomic_DNA"/>
</dbReference>
<evidence type="ECO:0000313" key="2">
    <source>
        <dbReference type="EMBL" id="TKS87210.1"/>
    </source>
</evidence>
<gene>
    <name evidence="2" type="ORF">D9C73_021334</name>
</gene>
<dbReference type="STRING" id="240159.A0A4U5VHJ4"/>
<dbReference type="GO" id="GO:0006887">
    <property type="term" value="P:exocytosis"/>
    <property type="evidence" value="ECO:0007669"/>
    <property type="project" value="InterPro"/>
</dbReference>
<proteinExistence type="predicted"/>
<dbReference type="PANTHER" id="PTHR21292">
    <property type="entry name" value="EXOCYST COMPLEX COMPONENT SEC6-RELATED"/>
    <property type="match status" value="1"/>
</dbReference>
<sequence>MVGNLRQRIMLLLPLAQVEMPSSTSLQSRNVASEASSGGLRLHWAASRKLSSVSDQVELLRLIFCLLFLFQGISPAHAACEMTDKPTGNSDEDSVSLKSNGRTSTNGAAKQTLGMIQTLRRSIRRAAEKSPLSPGGKGSKVKPRTNTPDDDSSSRPPPSPSEYRHGRYSKTTSEGLSSGSPSTSPLKNIRGFFHKKEDDDADVPSQKGEGLKRSKTDPNIGATLLQRGADIRRSLRFGTKKDKDKNGKQESLIPVAEHVLEEKEEEKQEEEVVWEEVEEAYTLPEMPHTPLSVMQINNLIQMEVLEEAHLNLLALRLEFNQEREKCEEDSPMELAKKEKDLNILYGNLREKIQTIVRDSNSLPSRNKALLVHVARIIQEEERRAEEPGGLQSSWREVWREAVAEGVQVKVEKVHLEPREQNASWLAVHLGLLGKAIVEDLENVKKELRSSYPPSFKVFSTYVKSYHRVVGQHLKKLERQVTELKDLYTLLNWILNSYKSEKIMGSQSLRPEMMDESTDLQLEDDFLKQLKDKYCCRVKVDMRSSLDKLVELEHEEIWKDSKTPEKEENILISQIDMDIWTVKGNTSNSGRIDAQLEQKVISCCLEELKQFPKRFEAEFKRHCGAHSLRTEYQITYINSFNALQEHMDGYRDSCPNEVEGFRKEVKWLIVRLLQDLEDQFKEDVKPYLRRMMTRKWLTNDDDFQMLHSRTKLLSLHCFQMKPPHDQSTHEWLHPVGDDLSDIITQKNKADIKNHLQPIVEHYPDFR</sequence>
<dbReference type="Proteomes" id="UP000298787">
    <property type="component" value="Chromosome 18"/>
</dbReference>
<dbReference type="InterPro" id="IPR010326">
    <property type="entry name" value="EXOC3/Sec6"/>
</dbReference>
<dbReference type="Pfam" id="PF06046">
    <property type="entry name" value="Sec6"/>
    <property type="match status" value="1"/>
</dbReference>
<dbReference type="PANTHER" id="PTHR21292:SF7">
    <property type="entry name" value="EXOCYST COMPLEX COMPONENT 3-LIKE 2"/>
    <property type="match status" value="1"/>
</dbReference>
<feature type="compositionally biased region" description="Polar residues" evidence="1">
    <location>
        <begin position="96"/>
        <end position="109"/>
    </location>
</feature>
<evidence type="ECO:0000256" key="1">
    <source>
        <dbReference type="SAM" id="MobiDB-lite"/>
    </source>
</evidence>
<dbReference type="AlphaFoldDB" id="A0A4U5VHJ4"/>
<feature type="compositionally biased region" description="Low complexity" evidence="1">
    <location>
        <begin position="172"/>
        <end position="186"/>
    </location>
</feature>
<reference evidence="2 3" key="1">
    <citation type="submission" date="2019-01" db="EMBL/GenBank/DDBJ databases">
        <title>Genome Assembly of Collichthys lucidus.</title>
        <authorList>
            <person name="Cai M."/>
            <person name="Xiao S."/>
        </authorList>
    </citation>
    <scope>NUCLEOTIDE SEQUENCE [LARGE SCALE GENOMIC DNA]</scope>
    <source>
        <strain evidence="2">JT15FE1705JMU</strain>
        <tissue evidence="2">Muscle</tissue>
    </source>
</reference>
<keyword evidence="3" id="KW-1185">Reference proteome</keyword>
<organism evidence="2 3">
    <name type="scientific">Collichthys lucidus</name>
    <name type="common">Big head croaker</name>
    <name type="synonym">Sciaena lucida</name>
    <dbReference type="NCBI Taxonomy" id="240159"/>
    <lineage>
        <taxon>Eukaryota</taxon>
        <taxon>Metazoa</taxon>
        <taxon>Chordata</taxon>
        <taxon>Craniata</taxon>
        <taxon>Vertebrata</taxon>
        <taxon>Euteleostomi</taxon>
        <taxon>Actinopterygii</taxon>
        <taxon>Neopterygii</taxon>
        <taxon>Teleostei</taxon>
        <taxon>Neoteleostei</taxon>
        <taxon>Acanthomorphata</taxon>
        <taxon>Eupercaria</taxon>
        <taxon>Sciaenidae</taxon>
        <taxon>Collichthys</taxon>
    </lineage>
</organism>
<dbReference type="GO" id="GO:0051601">
    <property type="term" value="P:exocyst localization"/>
    <property type="evidence" value="ECO:0007669"/>
    <property type="project" value="TreeGrafter"/>
</dbReference>